<feature type="compositionally biased region" description="Gly residues" evidence="18">
    <location>
        <begin position="369"/>
        <end position="380"/>
    </location>
</feature>
<keyword evidence="9" id="KW-0507">mRNA processing</keyword>
<evidence type="ECO:0000256" key="13">
    <source>
        <dbReference type="ARBA" id="ARBA00022884"/>
    </source>
</evidence>
<comment type="similarity">
    <text evidence="5">Belongs to the CASC3 family.</text>
</comment>
<dbReference type="GO" id="GO:0048471">
    <property type="term" value="C:perinuclear region of cytoplasm"/>
    <property type="evidence" value="ECO:0007669"/>
    <property type="project" value="UniProtKB-SubCell"/>
</dbReference>
<accession>A0A0N4VLM1</accession>
<name>A0A0N4VLM1_ENTVE</name>
<keyword evidence="12" id="KW-0810">Translation regulation</keyword>
<dbReference type="GO" id="GO:0016607">
    <property type="term" value="C:nuclear speck"/>
    <property type="evidence" value="ECO:0007669"/>
    <property type="project" value="UniProtKB-SubCell"/>
</dbReference>
<feature type="compositionally biased region" description="Basic and acidic residues" evidence="18">
    <location>
        <begin position="295"/>
        <end position="345"/>
    </location>
</feature>
<evidence type="ECO:0000256" key="6">
    <source>
        <dbReference type="ARBA" id="ARBA00019964"/>
    </source>
</evidence>
<feature type="compositionally biased region" description="Basic and acidic residues" evidence="18">
    <location>
        <begin position="54"/>
        <end position="64"/>
    </location>
</feature>
<keyword evidence="21" id="KW-1185">Reference proteome</keyword>
<feature type="compositionally biased region" description="Basic and acidic residues" evidence="18">
    <location>
        <begin position="143"/>
        <end position="185"/>
    </location>
</feature>
<feature type="compositionally biased region" description="Basic and acidic residues" evidence="18">
    <location>
        <begin position="20"/>
        <end position="43"/>
    </location>
</feature>
<evidence type="ECO:0000256" key="11">
    <source>
        <dbReference type="ARBA" id="ARBA00022816"/>
    </source>
</evidence>
<evidence type="ECO:0000256" key="15">
    <source>
        <dbReference type="ARBA" id="ARBA00023187"/>
    </source>
</evidence>
<reference evidence="22" key="1">
    <citation type="submission" date="2017-02" db="UniProtKB">
        <authorList>
            <consortium name="WormBaseParasite"/>
        </authorList>
    </citation>
    <scope>IDENTIFICATION</scope>
</reference>
<proteinExistence type="inferred from homology"/>
<keyword evidence="8" id="KW-0963">Cytoplasm</keyword>
<sequence>MRSVMSAEKPTKENAAGEVKTVEESNGELHEQEKALDREKSGVAKDSVNNEESETPKSDAKEVPVVKQDAAEGVSEQKVEHLDFKEEVTSKTAEEESTNQQTENQELPSQKTGDAVTTDREETLTTDNVAAKENNEENSGSVKKPEVLKPVNEEEVKDQSHHGVESIDNSGKDQEDGEEVFHEASEMNDDEEVKHVADEKKRENESKEGDQETECKLNGDSAENWVDADEKQDENEELDGTEEEEEQEEVEENIEDEEGPDDDEIAGNPAYIPKSPRYYMHDSRTVEKNITVGRSEGRLSRADGMWDHDKYDPRSQKPKTKRELMMRYGFDIRKQDKPDEAELTRSPKSKRDKSKEEVSTRNESTRVTGRGGRGGRGGLGRPVQYHSEKPNRDTHSTRTNVPQQQRQPSHGNNRGRAVSNRAVTTGRGGRHMHPQNDHDRPIENKFRGQRDQREQRDHQGQMKRSGEHSAARRGRGSFSGNGGGDSNLTSNSARGNGGGGGKRYSKQRTAVAYGDQRTITVAPPSTTVAEVIPQMSVPAAQPPPTRNSVEWQRPPPPPSAFQTPIRPLQPMQPQMQPMPPIATVTPVTPTAFRAPNDTVYFDTSQQLIRSTVPPQPRAKKRLEIVPPAN</sequence>
<keyword evidence="11" id="KW-0509">mRNA transport</keyword>
<reference evidence="20 21" key="2">
    <citation type="submission" date="2018-10" db="EMBL/GenBank/DDBJ databases">
        <authorList>
            <consortium name="Pathogen Informatics"/>
        </authorList>
    </citation>
    <scope>NUCLEOTIDE SEQUENCE [LARGE SCALE GENOMIC DNA]</scope>
</reference>
<evidence type="ECO:0000256" key="16">
    <source>
        <dbReference type="ARBA" id="ARBA00023242"/>
    </source>
</evidence>
<dbReference type="InterPro" id="IPR028544">
    <property type="entry name" value="CASC3"/>
</dbReference>
<dbReference type="GO" id="GO:0000184">
    <property type="term" value="P:nuclear-transcribed mRNA catabolic process, nonsense-mediated decay"/>
    <property type="evidence" value="ECO:0007669"/>
    <property type="project" value="UniProtKB-KW"/>
</dbReference>
<keyword evidence="16" id="KW-0539">Nucleus</keyword>
<dbReference type="GO" id="GO:0003729">
    <property type="term" value="F:mRNA binding"/>
    <property type="evidence" value="ECO:0007669"/>
    <property type="project" value="InterPro"/>
</dbReference>
<feature type="compositionally biased region" description="Basic and acidic residues" evidence="18">
    <location>
        <begin position="353"/>
        <end position="364"/>
    </location>
</feature>
<evidence type="ECO:0000256" key="18">
    <source>
        <dbReference type="SAM" id="MobiDB-lite"/>
    </source>
</evidence>
<evidence type="ECO:0000313" key="21">
    <source>
        <dbReference type="Proteomes" id="UP000274131"/>
    </source>
</evidence>
<feature type="compositionally biased region" description="Basic and acidic residues" evidence="18">
    <location>
        <begin position="386"/>
        <end position="396"/>
    </location>
</feature>
<evidence type="ECO:0000256" key="10">
    <source>
        <dbReference type="ARBA" id="ARBA00022728"/>
    </source>
</evidence>
<evidence type="ECO:0000256" key="9">
    <source>
        <dbReference type="ARBA" id="ARBA00022664"/>
    </source>
</evidence>
<dbReference type="PANTHER" id="PTHR13434:SF0">
    <property type="entry name" value="PROTEIN CASC3"/>
    <property type="match status" value="1"/>
</dbReference>
<feature type="compositionally biased region" description="Low complexity" evidence="18">
    <location>
        <begin position="569"/>
        <end position="589"/>
    </location>
</feature>
<dbReference type="WBParaSite" id="EVEC_0001178901-mRNA-1">
    <property type="protein sequence ID" value="EVEC_0001178901-mRNA-1"/>
    <property type="gene ID" value="EVEC_0001178901"/>
</dbReference>
<organism evidence="22">
    <name type="scientific">Enterobius vermicularis</name>
    <name type="common">Human pinworm</name>
    <dbReference type="NCBI Taxonomy" id="51028"/>
    <lineage>
        <taxon>Eukaryota</taxon>
        <taxon>Metazoa</taxon>
        <taxon>Ecdysozoa</taxon>
        <taxon>Nematoda</taxon>
        <taxon>Chromadorea</taxon>
        <taxon>Rhabditida</taxon>
        <taxon>Spirurina</taxon>
        <taxon>Oxyuridomorpha</taxon>
        <taxon>Oxyuroidea</taxon>
        <taxon>Oxyuridae</taxon>
        <taxon>Enterobius</taxon>
    </lineage>
</organism>
<dbReference type="Pfam" id="PF09405">
    <property type="entry name" value="Btz"/>
    <property type="match status" value="1"/>
</dbReference>
<dbReference type="GO" id="GO:0006397">
    <property type="term" value="P:mRNA processing"/>
    <property type="evidence" value="ECO:0007669"/>
    <property type="project" value="UniProtKB-KW"/>
</dbReference>
<dbReference type="EMBL" id="UXUI01011542">
    <property type="protein sequence ID" value="VDD96316.1"/>
    <property type="molecule type" value="Genomic_DNA"/>
</dbReference>
<evidence type="ECO:0000256" key="2">
    <source>
        <dbReference type="ARBA" id="ARBA00004279"/>
    </source>
</evidence>
<evidence type="ECO:0000256" key="4">
    <source>
        <dbReference type="ARBA" id="ARBA00004556"/>
    </source>
</evidence>
<evidence type="ECO:0000313" key="22">
    <source>
        <dbReference type="WBParaSite" id="EVEC_0001178901-mRNA-1"/>
    </source>
</evidence>
<keyword evidence="17" id="KW-0966">Cell projection</keyword>
<feature type="domain" description="Btz" evidence="19">
    <location>
        <begin position="230"/>
        <end position="337"/>
    </location>
</feature>
<evidence type="ECO:0000313" key="20">
    <source>
        <dbReference type="EMBL" id="VDD96316.1"/>
    </source>
</evidence>
<feature type="compositionally biased region" description="Basic and acidic residues" evidence="18">
    <location>
        <begin position="75"/>
        <end position="94"/>
    </location>
</feature>
<evidence type="ECO:0000256" key="17">
    <source>
        <dbReference type="ARBA" id="ARBA00023273"/>
    </source>
</evidence>
<dbReference type="PANTHER" id="PTHR13434">
    <property type="entry name" value="PROTEIN CASC3"/>
    <property type="match status" value="1"/>
</dbReference>
<keyword evidence="10" id="KW-0747">Spliceosome</keyword>
<keyword evidence="14" id="KW-0866">Nonsense-mediated mRNA decay</keyword>
<evidence type="ECO:0000256" key="8">
    <source>
        <dbReference type="ARBA" id="ARBA00022490"/>
    </source>
</evidence>
<evidence type="ECO:0000256" key="1">
    <source>
        <dbReference type="ARBA" id="ARBA00004210"/>
    </source>
</evidence>
<keyword evidence="13" id="KW-0694">RNA-binding</keyword>
<keyword evidence="7" id="KW-0813">Transport</keyword>
<keyword evidence="15" id="KW-0508">mRNA splicing</keyword>
<evidence type="ECO:0000256" key="5">
    <source>
        <dbReference type="ARBA" id="ARBA00009548"/>
    </source>
</evidence>
<feature type="region of interest" description="Disordered" evidence="18">
    <location>
        <begin position="537"/>
        <end position="589"/>
    </location>
</feature>
<dbReference type="GO" id="GO:0030425">
    <property type="term" value="C:dendrite"/>
    <property type="evidence" value="ECO:0007669"/>
    <property type="project" value="UniProtKB-SubCell"/>
</dbReference>
<feature type="compositionally biased region" description="Polar residues" evidence="18">
    <location>
        <begin position="397"/>
        <end position="412"/>
    </location>
</feature>
<dbReference type="InterPro" id="IPR018545">
    <property type="entry name" value="Btz_dom"/>
</dbReference>
<feature type="region of interest" description="Disordered" evidence="18">
    <location>
        <begin position="1"/>
        <end position="518"/>
    </location>
</feature>
<dbReference type="SMART" id="SM01044">
    <property type="entry name" value="Btz"/>
    <property type="match status" value="1"/>
</dbReference>
<comment type="subcellular location">
    <subcellularLocation>
        <location evidence="2">Cell projection</location>
        <location evidence="2">Dendrite</location>
    </subcellularLocation>
    <subcellularLocation>
        <location evidence="1">Cytoplasm</location>
        <location evidence="1">Stress granule</location>
    </subcellularLocation>
    <subcellularLocation>
        <location evidence="4">Cytoplasm</location>
        <location evidence="4">Perinuclear region</location>
    </subcellularLocation>
    <subcellularLocation>
        <location evidence="3">Nucleus speckle</location>
    </subcellularLocation>
</comment>
<evidence type="ECO:0000256" key="3">
    <source>
        <dbReference type="ARBA" id="ARBA00004324"/>
    </source>
</evidence>
<feature type="compositionally biased region" description="Basic and acidic residues" evidence="18">
    <location>
        <begin position="434"/>
        <end position="470"/>
    </location>
</feature>
<dbReference type="GO" id="GO:0051028">
    <property type="term" value="P:mRNA transport"/>
    <property type="evidence" value="ECO:0007669"/>
    <property type="project" value="UniProtKB-KW"/>
</dbReference>
<gene>
    <name evidence="20" type="ORF">EVEC_LOCUS11067</name>
</gene>
<dbReference type="Proteomes" id="UP000274131">
    <property type="component" value="Unassembled WGS sequence"/>
</dbReference>
<dbReference type="GO" id="GO:0008380">
    <property type="term" value="P:RNA splicing"/>
    <property type="evidence" value="ECO:0007669"/>
    <property type="project" value="UniProtKB-KW"/>
</dbReference>
<evidence type="ECO:0000256" key="12">
    <source>
        <dbReference type="ARBA" id="ARBA00022845"/>
    </source>
</evidence>
<feature type="compositionally biased region" description="Acidic residues" evidence="18">
    <location>
        <begin position="226"/>
        <end position="265"/>
    </location>
</feature>
<dbReference type="AlphaFoldDB" id="A0A0N4VLM1"/>
<dbReference type="GO" id="GO:0006417">
    <property type="term" value="P:regulation of translation"/>
    <property type="evidence" value="ECO:0007669"/>
    <property type="project" value="UniProtKB-KW"/>
</dbReference>
<feature type="compositionally biased region" description="Basic and acidic residues" evidence="18">
    <location>
        <begin position="192"/>
        <end position="217"/>
    </location>
</feature>
<evidence type="ECO:0000256" key="14">
    <source>
        <dbReference type="ARBA" id="ARBA00023161"/>
    </source>
</evidence>
<dbReference type="GO" id="GO:0010494">
    <property type="term" value="C:cytoplasmic stress granule"/>
    <property type="evidence" value="ECO:0007669"/>
    <property type="project" value="UniProtKB-SubCell"/>
</dbReference>
<evidence type="ECO:0000259" key="19">
    <source>
        <dbReference type="SMART" id="SM01044"/>
    </source>
</evidence>
<dbReference type="GO" id="GO:0005681">
    <property type="term" value="C:spliceosomal complex"/>
    <property type="evidence" value="ECO:0007669"/>
    <property type="project" value="UniProtKB-KW"/>
</dbReference>
<dbReference type="OrthoDB" id="657902at2759"/>
<dbReference type="STRING" id="51028.A0A0N4VLM1"/>
<protein>
    <recommendedName>
        <fullName evidence="6">Protein CASC3</fullName>
    </recommendedName>
</protein>
<dbReference type="GO" id="GO:0035145">
    <property type="term" value="C:exon-exon junction complex"/>
    <property type="evidence" value="ECO:0007669"/>
    <property type="project" value="InterPro"/>
</dbReference>
<evidence type="ECO:0000256" key="7">
    <source>
        <dbReference type="ARBA" id="ARBA00022448"/>
    </source>
</evidence>